<accession>A0A813ZDH2</accession>
<feature type="region of interest" description="Disordered" evidence="1">
    <location>
        <begin position="642"/>
        <end position="663"/>
    </location>
</feature>
<dbReference type="EMBL" id="CAJNOQ010001477">
    <property type="protein sequence ID" value="CAF0897864.1"/>
    <property type="molecule type" value="Genomic_DNA"/>
</dbReference>
<feature type="compositionally biased region" description="Polar residues" evidence="1">
    <location>
        <begin position="710"/>
        <end position="742"/>
    </location>
</feature>
<dbReference type="Pfam" id="PF13676">
    <property type="entry name" value="TIR_2"/>
    <property type="match status" value="1"/>
</dbReference>
<dbReference type="PANTHER" id="PTHR46270:SF2">
    <property type="entry name" value="TIR DOMAIN-CONTAINING PROTEIN"/>
    <property type="match status" value="1"/>
</dbReference>
<dbReference type="SUPFAM" id="SSF52200">
    <property type="entry name" value="Toll/Interleukin receptor TIR domain"/>
    <property type="match status" value="1"/>
</dbReference>
<feature type="compositionally biased region" description="Basic and acidic residues" evidence="1">
    <location>
        <begin position="743"/>
        <end position="754"/>
    </location>
</feature>
<comment type="caution">
    <text evidence="3">The sequence shown here is derived from an EMBL/GenBank/DDBJ whole genome shotgun (WGS) entry which is preliminary data.</text>
</comment>
<dbReference type="EMBL" id="CAJOBC010001477">
    <property type="protein sequence ID" value="CAF3680830.1"/>
    <property type="molecule type" value="Genomic_DNA"/>
</dbReference>
<feature type="region of interest" description="Disordered" evidence="1">
    <location>
        <begin position="710"/>
        <end position="754"/>
    </location>
</feature>
<dbReference type="Proteomes" id="UP000663829">
    <property type="component" value="Unassembled WGS sequence"/>
</dbReference>
<reference evidence="3" key="1">
    <citation type="submission" date="2021-02" db="EMBL/GenBank/DDBJ databases">
        <authorList>
            <person name="Nowell W R."/>
        </authorList>
    </citation>
    <scope>NUCLEOTIDE SEQUENCE</scope>
</reference>
<keyword evidence="5" id="KW-1185">Reference proteome</keyword>
<evidence type="ECO:0000256" key="1">
    <source>
        <dbReference type="SAM" id="MobiDB-lite"/>
    </source>
</evidence>
<dbReference type="InterPro" id="IPR000157">
    <property type="entry name" value="TIR_dom"/>
</dbReference>
<gene>
    <name evidence="3" type="ORF">GPM918_LOCUS8473</name>
    <name evidence="4" type="ORF">SRO942_LOCUS8473</name>
</gene>
<dbReference type="InterPro" id="IPR035897">
    <property type="entry name" value="Toll_tir_struct_dom_sf"/>
</dbReference>
<evidence type="ECO:0000259" key="2">
    <source>
        <dbReference type="Pfam" id="PF13676"/>
    </source>
</evidence>
<dbReference type="PANTHER" id="PTHR46270">
    <property type="entry name" value="ARMADILLO-TYPE FOLD-RELATED"/>
    <property type="match status" value="1"/>
</dbReference>
<dbReference type="Proteomes" id="UP000681722">
    <property type="component" value="Unassembled WGS sequence"/>
</dbReference>
<name>A0A813ZDH2_9BILA</name>
<evidence type="ECO:0000313" key="4">
    <source>
        <dbReference type="EMBL" id="CAF3680830.1"/>
    </source>
</evidence>
<evidence type="ECO:0000313" key="5">
    <source>
        <dbReference type="Proteomes" id="UP000663829"/>
    </source>
</evidence>
<evidence type="ECO:0000313" key="3">
    <source>
        <dbReference type="EMBL" id="CAF0897864.1"/>
    </source>
</evidence>
<dbReference type="GO" id="GO:0007165">
    <property type="term" value="P:signal transduction"/>
    <property type="evidence" value="ECO:0007669"/>
    <property type="project" value="InterPro"/>
</dbReference>
<sequence>MPQSNCQPLIVYDVFGRETRQQIDSEAKKVVKEEKDIFIIHKTTAEKAIKLIDYYISQKKAVCGYSTTIDLNEIQEEIRSNDSEESGTITKRSLENAMALVLITPGKQVSLTELVKNRKYPTKIFTAAFEELEKLNIGKVMKQRNSSGSPSVVFHKHDVDPTNAAKLLELENKLKSLKVTTYEYLRTFENSKPETADQDVDENRENMEISSQSLFQRRQTLLLEIAKFNPSLTHEENEDLSKALLMVDDERHVSSRSIYEELIAALEPKPVRRETTVRKQHSEGSCETPINESIEETQSEIVDALNNVQQRLSSLYNHQQQQHPLAQDTFFKSTASGSENESDEQEGDVLLDSGHSIPFYNNIKEVPSTSTPTTTGDTIVVEQKPSTVAVDNEKKIKSKRHIMISYNHATSSEICTEIASRLRTLDYNVWMDTPDLRGDILDGMAWAVENSFAVLLCINDAYYHSYYCKKEAAYTVEKRIAYVPCMMEADYICEGWLGFIKGSLIHIEFAKDPFEKAFQSLVDEIKHIESKLPVTDYDDRKTSQTIQSKFCRHTRTFRFAISILQQSTITVTSDPITTTSLFNANSTATVQPKCCSTSITVSDFDQIIRDYKRSINLKANKNIRKLKRSELRPLIRKLRQELFRRQDSNSSSTTTATDSDNEETTLAATVENQLLIQSLLKHTLNAQDTLSSTVFNQQELISRIVDRLITTTPPSSPSKELSTSPCPSSETNSTGNRASTRVSVHEDDDKLVER</sequence>
<protein>
    <recommendedName>
        <fullName evidence="2">TIR domain-containing protein</fullName>
    </recommendedName>
</protein>
<dbReference type="Gene3D" id="3.40.50.10140">
    <property type="entry name" value="Toll/interleukin-1 receptor homology (TIR) domain"/>
    <property type="match status" value="1"/>
</dbReference>
<dbReference type="AlphaFoldDB" id="A0A813ZDH2"/>
<proteinExistence type="predicted"/>
<organism evidence="3 5">
    <name type="scientific">Didymodactylos carnosus</name>
    <dbReference type="NCBI Taxonomy" id="1234261"/>
    <lineage>
        <taxon>Eukaryota</taxon>
        <taxon>Metazoa</taxon>
        <taxon>Spiralia</taxon>
        <taxon>Gnathifera</taxon>
        <taxon>Rotifera</taxon>
        <taxon>Eurotatoria</taxon>
        <taxon>Bdelloidea</taxon>
        <taxon>Philodinida</taxon>
        <taxon>Philodinidae</taxon>
        <taxon>Didymodactylos</taxon>
    </lineage>
</organism>
<feature type="compositionally biased region" description="Low complexity" evidence="1">
    <location>
        <begin position="648"/>
        <end position="658"/>
    </location>
</feature>
<dbReference type="OrthoDB" id="1081807at2759"/>
<feature type="domain" description="TIR" evidence="2">
    <location>
        <begin position="402"/>
        <end position="522"/>
    </location>
</feature>